<evidence type="ECO:0000256" key="6">
    <source>
        <dbReference type="ARBA" id="ARBA00022692"/>
    </source>
</evidence>
<accession>A0A3M6RVQ4</accession>
<proteinExistence type="inferred from homology"/>
<evidence type="ECO:0000256" key="1">
    <source>
        <dbReference type="ARBA" id="ARBA00004383"/>
    </source>
</evidence>
<keyword evidence="3" id="KW-0813">Transport</keyword>
<dbReference type="SUPFAM" id="SSF74653">
    <property type="entry name" value="TolA/TonB C-terminal domain"/>
    <property type="match status" value="1"/>
</dbReference>
<reference evidence="13 14" key="1">
    <citation type="submission" date="2018-10" db="EMBL/GenBank/DDBJ databases">
        <title>Comamonadaceae CDC group NO-1 genome sequencing and assembly.</title>
        <authorList>
            <person name="Bernier A.-M."/>
            <person name="Bernard K."/>
        </authorList>
    </citation>
    <scope>NUCLEOTIDE SEQUENCE [LARGE SCALE GENOMIC DNA]</scope>
    <source>
        <strain evidence="13 14">NML180582</strain>
    </source>
</reference>
<keyword evidence="4" id="KW-1003">Cell membrane</keyword>
<evidence type="ECO:0000259" key="12">
    <source>
        <dbReference type="PROSITE" id="PS52015"/>
    </source>
</evidence>
<gene>
    <name evidence="13" type="ORF">EBQ34_01350</name>
</gene>
<feature type="region of interest" description="Disordered" evidence="10">
    <location>
        <begin position="59"/>
        <end position="159"/>
    </location>
</feature>
<keyword evidence="9 11" id="KW-0472">Membrane</keyword>
<dbReference type="RefSeq" id="WP_122243901.1">
    <property type="nucleotide sequence ID" value="NZ_RDQJ01000001.1"/>
</dbReference>
<feature type="domain" description="TonB C-terminal" evidence="12">
    <location>
        <begin position="167"/>
        <end position="259"/>
    </location>
</feature>
<dbReference type="Proteomes" id="UP000275180">
    <property type="component" value="Unassembled WGS sequence"/>
</dbReference>
<feature type="transmembrane region" description="Helical" evidence="11">
    <location>
        <begin position="15"/>
        <end position="33"/>
    </location>
</feature>
<dbReference type="PANTHER" id="PTHR33446:SF2">
    <property type="entry name" value="PROTEIN TONB"/>
    <property type="match status" value="1"/>
</dbReference>
<feature type="compositionally biased region" description="Pro residues" evidence="10">
    <location>
        <begin position="126"/>
        <end position="153"/>
    </location>
</feature>
<evidence type="ECO:0000256" key="11">
    <source>
        <dbReference type="SAM" id="Phobius"/>
    </source>
</evidence>
<evidence type="ECO:0000313" key="13">
    <source>
        <dbReference type="EMBL" id="RMX19074.1"/>
    </source>
</evidence>
<dbReference type="PRINTS" id="PR01217">
    <property type="entry name" value="PRICHEXTENSN"/>
</dbReference>
<dbReference type="Gene3D" id="3.30.1150.10">
    <property type="match status" value="1"/>
</dbReference>
<evidence type="ECO:0000256" key="8">
    <source>
        <dbReference type="ARBA" id="ARBA00022989"/>
    </source>
</evidence>
<dbReference type="EMBL" id="RDQJ01000001">
    <property type="protein sequence ID" value="RMX19074.1"/>
    <property type="molecule type" value="Genomic_DNA"/>
</dbReference>
<dbReference type="Pfam" id="PF03544">
    <property type="entry name" value="TonB_C"/>
    <property type="match status" value="1"/>
</dbReference>
<dbReference type="PROSITE" id="PS52015">
    <property type="entry name" value="TONB_CTD"/>
    <property type="match status" value="1"/>
</dbReference>
<dbReference type="GO" id="GO:0055085">
    <property type="term" value="P:transmembrane transport"/>
    <property type="evidence" value="ECO:0007669"/>
    <property type="project" value="InterPro"/>
</dbReference>
<comment type="caution">
    <text evidence="13">The sequence shown here is derived from an EMBL/GenBank/DDBJ whole genome shotgun (WGS) entry which is preliminary data.</text>
</comment>
<dbReference type="InterPro" id="IPR037682">
    <property type="entry name" value="TonB_C"/>
</dbReference>
<dbReference type="AlphaFoldDB" id="A0A3M6RVQ4"/>
<keyword evidence="6 11" id="KW-0812">Transmembrane</keyword>
<evidence type="ECO:0000256" key="2">
    <source>
        <dbReference type="ARBA" id="ARBA00006555"/>
    </source>
</evidence>
<dbReference type="InterPro" id="IPR006260">
    <property type="entry name" value="TonB/TolA_C"/>
</dbReference>
<dbReference type="OrthoDB" id="9792439at2"/>
<sequence length="259" mass="27094">MTSPHLTPAPSTSRYAWVAGGVLLLHVAALWGVQRAMHNPPKKDDVKPAVMISQLIVAAPPAPEPAPQPPTPPAPVPPPPAPEPPPPPPPPPPPAPKPPPPKPPPPKPKPKPVAKPKPVTERTPVVPSPPPAPPAPPAPLPPPPAPPAPPAAPAAPVAPSAPVIERHEARNAAAVRNAGISYPSQSQRLREEGVVRVRVLVGANGRIKEAVLAKSSGFDRLDRAAIEGLLRNGRFTPTTRNGVPIDDWYILPVSFKLQR</sequence>
<dbReference type="NCBIfam" id="TIGR01352">
    <property type="entry name" value="tonB_Cterm"/>
    <property type="match status" value="1"/>
</dbReference>
<dbReference type="InterPro" id="IPR051045">
    <property type="entry name" value="TonB-dependent_transducer"/>
</dbReference>
<evidence type="ECO:0000313" key="14">
    <source>
        <dbReference type="Proteomes" id="UP000275180"/>
    </source>
</evidence>
<feature type="compositionally biased region" description="Pro residues" evidence="10">
    <location>
        <begin position="60"/>
        <end position="107"/>
    </location>
</feature>
<dbReference type="GO" id="GO:0031992">
    <property type="term" value="F:energy transducer activity"/>
    <property type="evidence" value="ECO:0007669"/>
    <property type="project" value="TreeGrafter"/>
</dbReference>
<dbReference type="GO" id="GO:0015031">
    <property type="term" value="P:protein transport"/>
    <property type="evidence" value="ECO:0007669"/>
    <property type="project" value="UniProtKB-KW"/>
</dbReference>
<evidence type="ECO:0000256" key="5">
    <source>
        <dbReference type="ARBA" id="ARBA00022519"/>
    </source>
</evidence>
<protein>
    <submittedName>
        <fullName evidence="13">Energy transducer TonB</fullName>
    </submittedName>
</protein>
<evidence type="ECO:0000256" key="4">
    <source>
        <dbReference type="ARBA" id="ARBA00022475"/>
    </source>
</evidence>
<dbReference type="GO" id="GO:0098797">
    <property type="term" value="C:plasma membrane protein complex"/>
    <property type="evidence" value="ECO:0007669"/>
    <property type="project" value="TreeGrafter"/>
</dbReference>
<dbReference type="PANTHER" id="PTHR33446">
    <property type="entry name" value="PROTEIN TONB-RELATED"/>
    <property type="match status" value="1"/>
</dbReference>
<name>A0A3M6RVQ4_9BURK</name>
<keyword evidence="7" id="KW-0653">Protein transport</keyword>
<keyword evidence="5" id="KW-0997">Cell inner membrane</keyword>
<evidence type="ECO:0000256" key="9">
    <source>
        <dbReference type="ARBA" id="ARBA00023136"/>
    </source>
</evidence>
<evidence type="ECO:0000256" key="3">
    <source>
        <dbReference type="ARBA" id="ARBA00022448"/>
    </source>
</evidence>
<evidence type="ECO:0000256" key="10">
    <source>
        <dbReference type="SAM" id="MobiDB-lite"/>
    </source>
</evidence>
<organism evidence="13 14">
    <name type="scientific">Vandammella animalimorsus</name>
    <dbReference type="NCBI Taxonomy" id="2029117"/>
    <lineage>
        <taxon>Bacteria</taxon>
        <taxon>Pseudomonadati</taxon>
        <taxon>Pseudomonadota</taxon>
        <taxon>Betaproteobacteria</taxon>
        <taxon>Burkholderiales</taxon>
        <taxon>Comamonadaceae</taxon>
        <taxon>Vandammella</taxon>
    </lineage>
</organism>
<keyword evidence="8 11" id="KW-1133">Transmembrane helix</keyword>
<comment type="similarity">
    <text evidence="2">Belongs to the TonB family.</text>
</comment>
<comment type="subcellular location">
    <subcellularLocation>
        <location evidence="1">Cell inner membrane</location>
        <topology evidence="1">Single-pass membrane protein</topology>
        <orientation evidence="1">Periplasmic side</orientation>
    </subcellularLocation>
</comment>
<evidence type="ECO:0000256" key="7">
    <source>
        <dbReference type="ARBA" id="ARBA00022927"/>
    </source>
</evidence>